<dbReference type="Gene3D" id="3.80.10.10">
    <property type="entry name" value="Ribonuclease Inhibitor"/>
    <property type="match status" value="3"/>
</dbReference>
<feature type="domain" description="LRRCT" evidence="6">
    <location>
        <begin position="275"/>
        <end position="321"/>
    </location>
</feature>
<evidence type="ECO:0000259" key="6">
    <source>
        <dbReference type="SMART" id="SM00082"/>
    </source>
</evidence>
<feature type="domain" description="LRRCT" evidence="6">
    <location>
        <begin position="453"/>
        <end position="505"/>
    </location>
</feature>
<dbReference type="InterPro" id="IPR001611">
    <property type="entry name" value="Leu-rich_rpt"/>
</dbReference>
<keyword evidence="4" id="KW-0812">Transmembrane</keyword>
<feature type="chain" id="PRO_5021343652" evidence="5">
    <location>
        <begin position="18"/>
        <end position="553"/>
    </location>
</feature>
<evidence type="ECO:0000256" key="4">
    <source>
        <dbReference type="SAM" id="Phobius"/>
    </source>
</evidence>
<dbReference type="PROSITE" id="PS51450">
    <property type="entry name" value="LRR"/>
    <property type="match status" value="4"/>
</dbReference>
<evidence type="ECO:0000313" key="8">
    <source>
        <dbReference type="Proteomes" id="UP000499080"/>
    </source>
</evidence>
<dbReference type="EMBL" id="BGPR01005446">
    <property type="protein sequence ID" value="GBN10260.1"/>
    <property type="molecule type" value="Genomic_DNA"/>
</dbReference>
<dbReference type="Pfam" id="PF00560">
    <property type="entry name" value="LRR_1"/>
    <property type="match status" value="1"/>
</dbReference>
<dbReference type="InterPro" id="IPR032675">
    <property type="entry name" value="LRR_dom_sf"/>
</dbReference>
<keyword evidence="2 5" id="KW-0732">Signal</keyword>
<keyword evidence="4" id="KW-1133">Transmembrane helix</keyword>
<evidence type="ECO:0000256" key="1">
    <source>
        <dbReference type="ARBA" id="ARBA00022614"/>
    </source>
</evidence>
<dbReference type="Pfam" id="PF13855">
    <property type="entry name" value="LRR_8"/>
    <property type="match status" value="3"/>
</dbReference>
<name>A0A4Y2L7R7_ARAVE</name>
<dbReference type="PANTHER" id="PTHR24369">
    <property type="entry name" value="ANTIGEN BSP, PUTATIVE-RELATED"/>
    <property type="match status" value="1"/>
</dbReference>
<accession>A0A4Y2L7R7</accession>
<dbReference type="GO" id="GO:0005886">
    <property type="term" value="C:plasma membrane"/>
    <property type="evidence" value="ECO:0007669"/>
    <property type="project" value="TreeGrafter"/>
</dbReference>
<evidence type="ECO:0000256" key="2">
    <source>
        <dbReference type="ARBA" id="ARBA00022729"/>
    </source>
</evidence>
<comment type="caution">
    <text evidence="7">The sequence shown here is derived from an EMBL/GenBank/DDBJ whole genome shotgun (WGS) entry which is preliminary data.</text>
</comment>
<keyword evidence="8" id="KW-1185">Reference proteome</keyword>
<sequence>MAFKLLLLFLFSLSAYSEDTSNICFMEKILNSDCICEYLLLPEHTDPDITSKLTCTNGDALQAAVEAKKSRNNLIFVNVQISGSALDSIHHHDLKNFQTAEQINLSENKISFIEKDAFKNLKKLEVLDLSSNSLYLLQDYAFKHLFHLKNLSVSDNKIHSIEFNTFYDLYNLLHLDLSRNNLSVVDNWFAPLKNLQTLLLSHNQIASIANNSFSSLMHLQKLDLSFNNLKIIPSNLFSRLKNLNYLSLAMNELETLDEVTFKGNSMLEKVNLTGNFWVCDKKLLPLNEWLKKYETYKEGAKCVEPHDLQNYTVQHALEILHLQLKIQESPTCNATMCNCTISKDKLVVTVDCSSRGFVRLPEVVPYKTKALNLYNNNIKSLNIDHINATLWSDVSFLYLNNNIIDSVKGLEGNWLLKNLVALHLSNNRLTEIPIHILEQIRGGLLDELYMSGNPWTCDCNTVRFQAWLQDNYRTVRNFDGICCSADSGIYANLPIYRLKKSQLCPQQVQLVNPLDIVNGLMGVIIVVIVVKLSYDYWLQKRTGKLPRFFSLNL</sequence>
<dbReference type="FunFam" id="3.80.10.10:FF:001360">
    <property type="entry name" value="Uncharacterized protein"/>
    <property type="match status" value="1"/>
</dbReference>
<evidence type="ECO:0000256" key="3">
    <source>
        <dbReference type="ARBA" id="ARBA00022737"/>
    </source>
</evidence>
<keyword evidence="1" id="KW-0433">Leucine-rich repeat</keyword>
<dbReference type="PANTHER" id="PTHR24369:SF211">
    <property type="entry name" value="LEUCINE-RICH REPEAT-CONTAINING PROTEIN 15-LIKE"/>
    <property type="match status" value="1"/>
</dbReference>
<gene>
    <name evidence="7" type="primary">Slit3_1</name>
    <name evidence="7" type="ORF">AVEN_153172_1</name>
</gene>
<evidence type="ECO:0000256" key="5">
    <source>
        <dbReference type="SAM" id="SignalP"/>
    </source>
</evidence>
<evidence type="ECO:0000313" key="7">
    <source>
        <dbReference type="EMBL" id="GBN10260.1"/>
    </source>
</evidence>
<dbReference type="InterPro" id="IPR000483">
    <property type="entry name" value="Cys-rich_flank_reg_C"/>
</dbReference>
<dbReference type="InterPro" id="IPR003591">
    <property type="entry name" value="Leu-rich_rpt_typical-subtyp"/>
</dbReference>
<dbReference type="SMART" id="SM00082">
    <property type="entry name" value="LRRCT"/>
    <property type="match status" value="2"/>
</dbReference>
<dbReference type="SMART" id="SM00365">
    <property type="entry name" value="LRR_SD22"/>
    <property type="match status" value="7"/>
</dbReference>
<keyword evidence="3" id="KW-0677">Repeat</keyword>
<protein>
    <submittedName>
        <fullName evidence="7">Slit 3 protein</fullName>
    </submittedName>
</protein>
<organism evidence="7 8">
    <name type="scientific">Araneus ventricosus</name>
    <name type="common">Orbweaver spider</name>
    <name type="synonym">Epeira ventricosa</name>
    <dbReference type="NCBI Taxonomy" id="182803"/>
    <lineage>
        <taxon>Eukaryota</taxon>
        <taxon>Metazoa</taxon>
        <taxon>Ecdysozoa</taxon>
        <taxon>Arthropoda</taxon>
        <taxon>Chelicerata</taxon>
        <taxon>Arachnida</taxon>
        <taxon>Araneae</taxon>
        <taxon>Araneomorphae</taxon>
        <taxon>Entelegynae</taxon>
        <taxon>Araneoidea</taxon>
        <taxon>Araneidae</taxon>
        <taxon>Araneus</taxon>
    </lineage>
</organism>
<reference evidence="7 8" key="1">
    <citation type="journal article" date="2019" name="Sci. Rep.">
        <title>Orb-weaving spider Araneus ventricosus genome elucidates the spidroin gene catalogue.</title>
        <authorList>
            <person name="Kono N."/>
            <person name="Nakamura H."/>
            <person name="Ohtoshi R."/>
            <person name="Moran D.A.P."/>
            <person name="Shinohara A."/>
            <person name="Yoshida Y."/>
            <person name="Fujiwara M."/>
            <person name="Mori M."/>
            <person name="Tomita M."/>
            <person name="Arakawa K."/>
        </authorList>
    </citation>
    <scope>NUCLEOTIDE SEQUENCE [LARGE SCALE GENOMIC DNA]</scope>
</reference>
<feature type="signal peptide" evidence="5">
    <location>
        <begin position="1"/>
        <end position="17"/>
    </location>
</feature>
<dbReference type="SMART" id="SM00369">
    <property type="entry name" value="LRR_TYP"/>
    <property type="match status" value="8"/>
</dbReference>
<proteinExistence type="predicted"/>
<feature type="transmembrane region" description="Helical" evidence="4">
    <location>
        <begin position="516"/>
        <end position="537"/>
    </location>
</feature>
<dbReference type="Proteomes" id="UP000499080">
    <property type="component" value="Unassembled WGS sequence"/>
</dbReference>
<dbReference type="OrthoDB" id="6343311at2759"/>
<dbReference type="AlphaFoldDB" id="A0A4Y2L7R7"/>
<dbReference type="SUPFAM" id="SSF52047">
    <property type="entry name" value="RNI-like"/>
    <property type="match status" value="1"/>
</dbReference>
<keyword evidence="4" id="KW-0472">Membrane</keyword>
<dbReference type="InterPro" id="IPR050541">
    <property type="entry name" value="LRR_TM_domain-containing"/>
</dbReference>